<protein>
    <submittedName>
        <fullName evidence="4">SRPBCC domain-containing protein</fullName>
    </submittedName>
</protein>
<dbReference type="SUPFAM" id="SSF55961">
    <property type="entry name" value="Bet v1-like"/>
    <property type="match status" value="1"/>
</dbReference>
<dbReference type="Pfam" id="PF08327">
    <property type="entry name" value="AHSA1"/>
    <property type="match status" value="1"/>
</dbReference>
<dbReference type="Gene3D" id="3.30.530.20">
    <property type="match status" value="1"/>
</dbReference>
<sequence>MTTLRSQTVTDAVRRALEIDDLGEQLRLRLSLSTAVDLAPARLWPLLTTPDGLASWYGPVQGELGEGGRFSLPAAEGSLLALTGPEPVEGSVLEVEGPHRLVLSWERGGRTDLLTLLLDPEDDGTTSLVLTHTLVRERADVEERGPGVWAVGWELMLLALAAETDGWRSTCRSRPDRPTGTWLAGEGGGDALEAWAVRWAAEALAAGLDEEQVRRGEEATRASVGPGSPAAHAVPGPPVAGAGRTALPLTAARRPGA</sequence>
<dbReference type="Proteomes" id="UP001597280">
    <property type="component" value="Unassembled WGS sequence"/>
</dbReference>
<evidence type="ECO:0000259" key="3">
    <source>
        <dbReference type="Pfam" id="PF08327"/>
    </source>
</evidence>
<accession>A0ABW4PWM9</accession>
<feature type="compositionally biased region" description="Low complexity" evidence="2">
    <location>
        <begin position="224"/>
        <end position="243"/>
    </location>
</feature>
<feature type="compositionally biased region" description="Basic and acidic residues" evidence="2">
    <location>
        <begin position="211"/>
        <end position="220"/>
    </location>
</feature>
<dbReference type="RefSeq" id="WP_264450056.1">
    <property type="nucleotide sequence ID" value="NZ_BAAAIS010000005.1"/>
</dbReference>
<organism evidence="4 5">
    <name type="scientific">Brachybacterium rhamnosum</name>
    <dbReference type="NCBI Taxonomy" id="173361"/>
    <lineage>
        <taxon>Bacteria</taxon>
        <taxon>Bacillati</taxon>
        <taxon>Actinomycetota</taxon>
        <taxon>Actinomycetes</taxon>
        <taxon>Micrococcales</taxon>
        <taxon>Dermabacteraceae</taxon>
        <taxon>Brachybacterium</taxon>
    </lineage>
</organism>
<comment type="caution">
    <text evidence="4">The sequence shown here is derived from an EMBL/GenBank/DDBJ whole genome shotgun (WGS) entry which is preliminary data.</text>
</comment>
<evidence type="ECO:0000256" key="1">
    <source>
        <dbReference type="ARBA" id="ARBA00006817"/>
    </source>
</evidence>
<gene>
    <name evidence="4" type="ORF">ACFSDA_02105</name>
</gene>
<evidence type="ECO:0000256" key="2">
    <source>
        <dbReference type="SAM" id="MobiDB-lite"/>
    </source>
</evidence>
<proteinExistence type="inferred from homology"/>
<dbReference type="InterPro" id="IPR023393">
    <property type="entry name" value="START-like_dom_sf"/>
</dbReference>
<comment type="similarity">
    <text evidence="1">Belongs to the AHA1 family.</text>
</comment>
<dbReference type="EMBL" id="JBHUFL010000001">
    <property type="protein sequence ID" value="MFD1833856.1"/>
    <property type="molecule type" value="Genomic_DNA"/>
</dbReference>
<dbReference type="InterPro" id="IPR013538">
    <property type="entry name" value="ASHA1/2-like_C"/>
</dbReference>
<name>A0ABW4PWM9_9MICO</name>
<reference evidence="5" key="1">
    <citation type="journal article" date="2019" name="Int. J. Syst. Evol. Microbiol.">
        <title>The Global Catalogue of Microorganisms (GCM) 10K type strain sequencing project: providing services to taxonomists for standard genome sequencing and annotation.</title>
        <authorList>
            <consortium name="The Broad Institute Genomics Platform"/>
            <consortium name="The Broad Institute Genome Sequencing Center for Infectious Disease"/>
            <person name="Wu L."/>
            <person name="Ma J."/>
        </authorList>
    </citation>
    <scope>NUCLEOTIDE SEQUENCE [LARGE SCALE GENOMIC DNA]</scope>
    <source>
        <strain evidence="5">JCM 11650</strain>
    </source>
</reference>
<keyword evidence="5" id="KW-1185">Reference proteome</keyword>
<feature type="domain" description="Activator of Hsp90 ATPase homologue 1/2-like C-terminal" evidence="3">
    <location>
        <begin position="39"/>
        <end position="162"/>
    </location>
</feature>
<evidence type="ECO:0000313" key="5">
    <source>
        <dbReference type="Proteomes" id="UP001597280"/>
    </source>
</evidence>
<evidence type="ECO:0000313" key="4">
    <source>
        <dbReference type="EMBL" id="MFD1833856.1"/>
    </source>
</evidence>
<feature type="region of interest" description="Disordered" evidence="2">
    <location>
        <begin position="210"/>
        <end position="257"/>
    </location>
</feature>